<dbReference type="Proteomes" id="UP001220940">
    <property type="component" value="Unassembled WGS sequence"/>
</dbReference>
<organism evidence="1 2">
    <name type="scientific">Mycoplasma bradburyae</name>
    <dbReference type="NCBI Taxonomy" id="2963128"/>
    <lineage>
        <taxon>Bacteria</taxon>
        <taxon>Bacillati</taxon>
        <taxon>Mycoplasmatota</taxon>
        <taxon>Mollicutes</taxon>
        <taxon>Mycoplasmataceae</taxon>
        <taxon>Mycoplasma</taxon>
    </lineage>
</organism>
<dbReference type="EMBL" id="JAJHZM010000014">
    <property type="protein sequence ID" value="MDC4182226.1"/>
    <property type="molecule type" value="Genomic_DNA"/>
</dbReference>
<keyword evidence="2" id="KW-1185">Reference proteome</keyword>
<evidence type="ECO:0000313" key="1">
    <source>
        <dbReference type="EMBL" id="MDC4182226.1"/>
    </source>
</evidence>
<proteinExistence type="predicted"/>
<name>A0ABT5GCV6_9MOLU</name>
<protein>
    <submittedName>
        <fullName evidence="1">Uncharacterized protein</fullName>
    </submittedName>
</protein>
<evidence type="ECO:0000313" key="2">
    <source>
        <dbReference type="Proteomes" id="UP001220940"/>
    </source>
</evidence>
<gene>
    <name evidence="1" type="ORF">LNO68_03470</name>
</gene>
<reference evidence="1" key="1">
    <citation type="submission" date="2021-11" db="EMBL/GenBank/DDBJ databases">
        <title>Description of Mycoplasma bradburyaesp. nov.from sea birds: a tribute to a great mycoplasmologist.</title>
        <authorList>
            <person name="Ramirez A.S."/>
            <person name="Poveda C."/>
            <person name="Suarez-Perez A."/>
            <person name="Rosales R.S."/>
            <person name="Dijkman R."/>
            <person name="Feberwee A."/>
            <person name="Spergser J."/>
            <person name="Szostak M.P."/>
            <person name="Ressel L."/>
            <person name="Calabuig P."/>
            <person name="Catania S."/>
            <person name="Gobbo F."/>
            <person name="Timofte D."/>
            <person name="Poveda J.B."/>
        </authorList>
    </citation>
    <scope>NUCLEOTIDE SEQUENCE [LARGE SCALE GENOMIC DNA]</scope>
    <source>
        <strain evidence="1">T158</strain>
    </source>
</reference>
<accession>A0ABT5GCV6</accession>
<comment type="caution">
    <text evidence="1">The sequence shown here is derived from an EMBL/GenBank/DDBJ whole genome shotgun (WGS) entry which is preliminary data.</text>
</comment>
<sequence>MFNKRIKHNFNNVLFLFFYIKKVNKKANKIIDNIPFYRKNADFYITYQFRKITKDMM</sequence>